<reference evidence="6" key="1">
    <citation type="submission" date="2017-02" db="UniProtKB">
        <authorList>
            <consortium name="WormBaseParasite"/>
        </authorList>
    </citation>
    <scope>IDENTIFICATION</scope>
</reference>
<evidence type="ECO:0000256" key="4">
    <source>
        <dbReference type="ARBA" id="ARBA00023136"/>
    </source>
</evidence>
<keyword evidence="4" id="KW-0472">Membrane</keyword>
<keyword evidence="3" id="KW-1133">Transmembrane helix</keyword>
<sequence length="83" mass="9327">MIIQACYQLAGLALVFASAIVSGAITGVILKLKIWNQVRDKELYADGDYFEVPEDFDFTTRIISKIDHIELAEHTTLTSKDNH</sequence>
<evidence type="ECO:0000256" key="1">
    <source>
        <dbReference type="ARBA" id="ARBA00004141"/>
    </source>
</evidence>
<dbReference type="GO" id="GO:0016020">
    <property type="term" value="C:membrane"/>
    <property type="evidence" value="ECO:0007669"/>
    <property type="project" value="UniProtKB-SubCell"/>
</dbReference>
<dbReference type="InterPro" id="IPR029020">
    <property type="entry name" value="Ammonium/urea_transptr"/>
</dbReference>
<keyword evidence="2" id="KW-0812">Transmembrane</keyword>
<dbReference type="WBParaSite" id="ALUE_0001409101-mRNA-1">
    <property type="protein sequence ID" value="ALUE_0001409101-mRNA-1"/>
    <property type="gene ID" value="ALUE_0001409101"/>
</dbReference>
<organism evidence="5 6">
    <name type="scientific">Ascaris lumbricoides</name>
    <name type="common">Giant roundworm</name>
    <dbReference type="NCBI Taxonomy" id="6252"/>
    <lineage>
        <taxon>Eukaryota</taxon>
        <taxon>Metazoa</taxon>
        <taxon>Ecdysozoa</taxon>
        <taxon>Nematoda</taxon>
        <taxon>Chromadorea</taxon>
        <taxon>Rhabditida</taxon>
        <taxon>Spirurina</taxon>
        <taxon>Ascaridomorpha</taxon>
        <taxon>Ascaridoidea</taxon>
        <taxon>Ascarididae</taxon>
        <taxon>Ascaris</taxon>
    </lineage>
</organism>
<comment type="subcellular location">
    <subcellularLocation>
        <location evidence="1">Membrane</location>
        <topology evidence="1">Multi-pass membrane protein</topology>
    </subcellularLocation>
</comment>
<dbReference type="AlphaFoldDB" id="A0A0M3I9F9"/>
<evidence type="ECO:0000313" key="6">
    <source>
        <dbReference type="WBParaSite" id="ALUE_0001409101-mRNA-1"/>
    </source>
</evidence>
<protein>
    <submittedName>
        <fullName evidence="6">Ammonium_transp domain-containing protein</fullName>
    </submittedName>
</protein>
<name>A0A0M3I9F9_ASCLU</name>
<dbReference type="Gene3D" id="1.10.3430.10">
    <property type="entry name" value="Ammonium transporter AmtB like domains"/>
    <property type="match status" value="1"/>
</dbReference>
<evidence type="ECO:0000256" key="2">
    <source>
        <dbReference type="ARBA" id="ARBA00022692"/>
    </source>
</evidence>
<proteinExistence type="predicted"/>
<dbReference type="Proteomes" id="UP000036681">
    <property type="component" value="Unplaced"/>
</dbReference>
<evidence type="ECO:0000256" key="3">
    <source>
        <dbReference type="ARBA" id="ARBA00022989"/>
    </source>
</evidence>
<accession>A0A0M3I9F9</accession>
<keyword evidence="5" id="KW-1185">Reference proteome</keyword>
<evidence type="ECO:0000313" key="5">
    <source>
        <dbReference type="Proteomes" id="UP000036681"/>
    </source>
</evidence>